<gene>
    <name evidence="2" type="ORF">FTW19_23225</name>
</gene>
<organism evidence="2 3">
    <name type="scientific">Terriglobus albidus</name>
    <dbReference type="NCBI Taxonomy" id="1592106"/>
    <lineage>
        <taxon>Bacteria</taxon>
        <taxon>Pseudomonadati</taxon>
        <taxon>Acidobacteriota</taxon>
        <taxon>Terriglobia</taxon>
        <taxon>Terriglobales</taxon>
        <taxon>Acidobacteriaceae</taxon>
        <taxon>Terriglobus</taxon>
    </lineage>
</organism>
<dbReference type="RefSeq" id="WP_147649950.1">
    <property type="nucleotide sequence ID" value="NZ_CP042806.1"/>
</dbReference>
<dbReference type="AlphaFoldDB" id="A0A5B9EGE0"/>
<feature type="chain" id="PRO_5022847762" evidence="1">
    <location>
        <begin position="21"/>
        <end position="177"/>
    </location>
</feature>
<keyword evidence="3" id="KW-1185">Reference proteome</keyword>
<name>A0A5B9EGE0_9BACT</name>
<evidence type="ECO:0000313" key="3">
    <source>
        <dbReference type="Proteomes" id="UP000321820"/>
    </source>
</evidence>
<feature type="signal peptide" evidence="1">
    <location>
        <begin position="1"/>
        <end position="20"/>
    </location>
</feature>
<reference evidence="2 3" key="1">
    <citation type="submission" date="2019-08" db="EMBL/GenBank/DDBJ databases">
        <title>Complete genome sequence of Terriglobus albidus strain ORNL.</title>
        <authorList>
            <person name="Podar M."/>
        </authorList>
    </citation>
    <scope>NUCLEOTIDE SEQUENCE [LARGE SCALE GENOMIC DNA]</scope>
    <source>
        <strain evidence="2 3">ORNL</strain>
    </source>
</reference>
<sequence>MMKITILSILTALLPSVICAQQPHGPELQFNPRRWHTLNPICPVVFGAQANAAPLFTLTTDGSSAPVRTVSLQFGSRDGRAVDSATVTIRGVTQSHLYLKTGSDSEEKQERTFHIESRAGSNGFTQSDLSVSGITSLRTAEVTEIRFTDGTSWHPTGVAGCFAYFNGIHLVNASAAK</sequence>
<proteinExistence type="predicted"/>
<keyword evidence="1" id="KW-0732">Signal</keyword>
<dbReference type="Proteomes" id="UP000321820">
    <property type="component" value="Chromosome"/>
</dbReference>
<accession>A0A5B9EGE0</accession>
<dbReference type="KEGG" id="talb:FTW19_23225"/>
<dbReference type="EMBL" id="CP042806">
    <property type="protein sequence ID" value="QEE30644.1"/>
    <property type="molecule type" value="Genomic_DNA"/>
</dbReference>
<evidence type="ECO:0000313" key="2">
    <source>
        <dbReference type="EMBL" id="QEE30644.1"/>
    </source>
</evidence>
<protein>
    <submittedName>
        <fullName evidence="2">Uncharacterized protein</fullName>
    </submittedName>
</protein>
<dbReference type="OrthoDB" id="121115at2"/>
<evidence type="ECO:0000256" key="1">
    <source>
        <dbReference type="SAM" id="SignalP"/>
    </source>
</evidence>